<sequence>MIDGTPVSMMAVEIHSTRLFGIESDASLGSLGLYCQTTWYRPKFYAEIETCLPTDLVCEVVLTDCTRFWEAKGLKGKVAYSYPWTLCQIRANSHYELVKGEKALANQSEMNKCRQLSWTYGNPVNNRPSSIMWRELMNNATKQINFVEYKSIPGSKCKVRGRTKGKRLSLCEMTNALARMSAQERDKELLSQFAVVLNDKKKKLRNCSNYWKVEVCIPTEDITEPSSIVNEEMSEEPKTTKRKAAPK</sequence>
<evidence type="ECO:0000313" key="2">
    <source>
        <dbReference type="EMBL" id="CAG8639285.1"/>
    </source>
</evidence>
<organism evidence="2 3">
    <name type="scientific">Paraglomus occultum</name>
    <dbReference type="NCBI Taxonomy" id="144539"/>
    <lineage>
        <taxon>Eukaryota</taxon>
        <taxon>Fungi</taxon>
        <taxon>Fungi incertae sedis</taxon>
        <taxon>Mucoromycota</taxon>
        <taxon>Glomeromycotina</taxon>
        <taxon>Glomeromycetes</taxon>
        <taxon>Paraglomerales</taxon>
        <taxon>Paraglomeraceae</taxon>
        <taxon>Paraglomus</taxon>
    </lineage>
</organism>
<feature type="non-terminal residue" evidence="2">
    <location>
        <position position="1"/>
    </location>
</feature>
<gene>
    <name evidence="2" type="ORF">POCULU_LOCUS9329</name>
</gene>
<dbReference type="Proteomes" id="UP000789572">
    <property type="component" value="Unassembled WGS sequence"/>
</dbReference>
<dbReference type="EMBL" id="CAJVPJ010003389">
    <property type="protein sequence ID" value="CAG8639285.1"/>
    <property type="molecule type" value="Genomic_DNA"/>
</dbReference>
<accession>A0A9N9GWC4</accession>
<dbReference type="SUPFAM" id="SSF58022">
    <property type="entry name" value="XRCC4, C-terminal oligomerization domain"/>
    <property type="match status" value="1"/>
</dbReference>
<reference evidence="2" key="1">
    <citation type="submission" date="2021-06" db="EMBL/GenBank/DDBJ databases">
        <authorList>
            <person name="Kallberg Y."/>
            <person name="Tangrot J."/>
            <person name="Rosling A."/>
        </authorList>
    </citation>
    <scope>NUCLEOTIDE SEQUENCE</scope>
    <source>
        <strain evidence="2">IA702</strain>
    </source>
</reference>
<dbReference type="AlphaFoldDB" id="A0A9N9GWC4"/>
<feature type="region of interest" description="Disordered" evidence="1">
    <location>
        <begin position="226"/>
        <end position="247"/>
    </location>
</feature>
<protein>
    <submittedName>
        <fullName evidence="2">9383_t:CDS:1</fullName>
    </submittedName>
</protein>
<name>A0A9N9GWC4_9GLOM</name>
<comment type="caution">
    <text evidence="2">The sequence shown here is derived from an EMBL/GenBank/DDBJ whole genome shotgun (WGS) entry which is preliminary data.</text>
</comment>
<proteinExistence type="predicted"/>
<evidence type="ECO:0000313" key="3">
    <source>
        <dbReference type="Proteomes" id="UP000789572"/>
    </source>
</evidence>
<keyword evidence="3" id="KW-1185">Reference proteome</keyword>
<evidence type="ECO:0000256" key="1">
    <source>
        <dbReference type="SAM" id="MobiDB-lite"/>
    </source>
</evidence>